<proteinExistence type="predicted"/>
<dbReference type="STRING" id="1838285.SCAL_000713"/>
<dbReference type="PIRSF" id="PIRSF015873">
    <property type="entry name" value="FwdD"/>
    <property type="match status" value="1"/>
</dbReference>
<evidence type="ECO:0000313" key="2">
    <source>
        <dbReference type="EMBL" id="OFV68073.1"/>
    </source>
</evidence>
<dbReference type="AlphaFoldDB" id="A0A1F2PA22"/>
<organism evidence="2 3">
    <name type="scientific">Candidatus Syntropharchaeum caldarium</name>
    <dbReference type="NCBI Taxonomy" id="1838285"/>
    <lineage>
        <taxon>Archaea</taxon>
        <taxon>Methanobacteriati</taxon>
        <taxon>Methanobacteriota</taxon>
        <taxon>Stenosarchaea group</taxon>
        <taxon>Methanomicrobia</taxon>
        <taxon>Methanosarcinales</taxon>
        <taxon>ANME-2 cluster</taxon>
        <taxon>Candidatus Syntropharchaeum</taxon>
    </lineage>
</organism>
<dbReference type="GO" id="GO:0016491">
    <property type="term" value="F:oxidoreductase activity"/>
    <property type="evidence" value="ECO:0007669"/>
    <property type="project" value="UniProtKB-KW"/>
</dbReference>
<dbReference type="Pfam" id="PF01568">
    <property type="entry name" value="Molydop_binding"/>
    <property type="match status" value="1"/>
</dbReference>
<dbReference type="EMBL" id="LYOS01000002">
    <property type="protein sequence ID" value="OFV68073.1"/>
    <property type="molecule type" value="Genomic_DNA"/>
</dbReference>
<dbReference type="GO" id="GO:0043546">
    <property type="term" value="F:molybdopterin cofactor binding"/>
    <property type="evidence" value="ECO:0007669"/>
    <property type="project" value="InterPro"/>
</dbReference>
<comment type="caution">
    <text evidence="2">The sequence shown here is derived from an EMBL/GenBank/DDBJ whole genome shotgun (WGS) entry which is preliminary data.</text>
</comment>
<keyword evidence="3" id="KW-1185">Reference proteome</keyword>
<protein>
    <submittedName>
        <fullName evidence="2">Formylmethanofuran dehydrogenase subunit D</fullName>
        <ecNumber evidence="2">1.2.99.5</ecNumber>
    </submittedName>
</protein>
<evidence type="ECO:0000313" key="3">
    <source>
        <dbReference type="Proteomes" id="UP000186940"/>
    </source>
</evidence>
<dbReference type="InterPro" id="IPR006657">
    <property type="entry name" value="MoPterin_dinucl-bd_dom"/>
</dbReference>
<name>A0A1F2PA22_9EURY</name>
<feature type="domain" description="Molybdopterin dinucleotide-binding" evidence="1">
    <location>
        <begin position="5"/>
        <end position="103"/>
    </location>
</feature>
<dbReference type="EC" id="1.2.99.5" evidence="2"/>
<dbReference type="Proteomes" id="UP000186940">
    <property type="component" value="Unassembled WGS sequence"/>
</dbReference>
<evidence type="ECO:0000259" key="1">
    <source>
        <dbReference type="Pfam" id="PF01568"/>
    </source>
</evidence>
<reference evidence="2" key="1">
    <citation type="submission" date="2016-05" db="EMBL/GenBank/DDBJ databases">
        <title>Microbial consortia oxidize butane by reversing methanogenesis.</title>
        <authorList>
            <person name="Laso-Perez R."/>
            <person name="Richter M."/>
            <person name="Wegener G."/>
            <person name="Musat F."/>
        </authorList>
    </citation>
    <scope>NUCLEOTIDE SEQUENCE [LARGE SCALE GENOMIC DNA]</scope>
    <source>
        <strain evidence="2">BOX2</strain>
    </source>
</reference>
<dbReference type="InterPro" id="IPR012040">
    <property type="entry name" value="Formylmethanofuran_DH_dsu"/>
</dbReference>
<dbReference type="Gene3D" id="2.40.40.20">
    <property type="match status" value="1"/>
</dbReference>
<sequence>MNEVILITGRTIAQGSNLENKMSDAYIDAAARCEMNENLLTRIGASVGDAVKVSTRFGEVVVNAEKDDGLPDGHIFIPMGPWANAIVDPDTGGVGTPAFKGVPANIEKTDEAVLSVKDLIARYREG</sequence>
<dbReference type="InterPro" id="IPR009010">
    <property type="entry name" value="Asp_de-COase-like_dom_sf"/>
</dbReference>
<dbReference type="SUPFAM" id="SSF50692">
    <property type="entry name" value="ADC-like"/>
    <property type="match status" value="1"/>
</dbReference>
<gene>
    <name evidence="2" type="ORF">SCAL_000713</name>
</gene>
<keyword evidence="2" id="KW-0560">Oxidoreductase</keyword>
<accession>A0A1F2PA22</accession>